<evidence type="ECO:0000313" key="15">
    <source>
        <dbReference type="Proteomes" id="UP001174909"/>
    </source>
</evidence>
<dbReference type="Gene3D" id="1.10.486.10">
    <property type="entry name" value="PCRA, domain 4"/>
    <property type="match status" value="1"/>
</dbReference>
<dbReference type="Pfam" id="PF21196">
    <property type="entry name" value="PcrA_UvrD_tudor"/>
    <property type="match status" value="1"/>
</dbReference>
<dbReference type="GO" id="GO:0003677">
    <property type="term" value="F:DNA binding"/>
    <property type="evidence" value="ECO:0007669"/>
    <property type="project" value="UniProtKB-KW"/>
</dbReference>
<dbReference type="AlphaFoldDB" id="A0AA35VRX0"/>
<dbReference type="GO" id="GO:0006260">
    <property type="term" value="P:DNA replication"/>
    <property type="evidence" value="ECO:0007669"/>
    <property type="project" value="InterPro"/>
</dbReference>
<dbReference type="Gene3D" id="1.10.10.160">
    <property type="match status" value="1"/>
</dbReference>
<evidence type="ECO:0000256" key="8">
    <source>
        <dbReference type="ARBA" id="ARBA00034617"/>
    </source>
</evidence>
<evidence type="ECO:0000256" key="2">
    <source>
        <dbReference type="ARBA" id="ARBA00022741"/>
    </source>
</evidence>
<dbReference type="Pfam" id="PF13361">
    <property type="entry name" value="UvrD_C"/>
    <property type="match status" value="1"/>
</dbReference>
<keyword evidence="7" id="KW-0413">Isomerase</keyword>
<dbReference type="InterPro" id="IPR014017">
    <property type="entry name" value="DNA_helicase_UvrD-like_C"/>
</dbReference>
<evidence type="ECO:0000256" key="4">
    <source>
        <dbReference type="ARBA" id="ARBA00022806"/>
    </source>
</evidence>
<dbReference type="GO" id="GO:0033202">
    <property type="term" value="C:DNA helicase complex"/>
    <property type="evidence" value="ECO:0007669"/>
    <property type="project" value="TreeGrafter"/>
</dbReference>
<evidence type="ECO:0000256" key="1">
    <source>
        <dbReference type="ARBA" id="ARBA00009922"/>
    </source>
</evidence>
<evidence type="ECO:0000256" key="5">
    <source>
        <dbReference type="ARBA" id="ARBA00022840"/>
    </source>
</evidence>
<dbReference type="Pfam" id="PF00580">
    <property type="entry name" value="UvrD-helicase"/>
    <property type="match status" value="1"/>
</dbReference>
<evidence type="ECO:0000259" key="13">
    <source>
        <dbReference type="PROSITE" id="PS51217"/>
    </source>
</evidence>
<dbReference type="FunFam" id="1.10.10.160:FF:000001">
    <property type="entry name" value="ATP-dependent DNA helicase"/>
    <property type="match status" value="1"/>
</dbReference>
<feature type="non-terminal residue" evidence="14">
    <location>
        <position position="716"/>
    </location>
</feature>
<evidence type="ECO:0000256" key="11">
    <source>
        <dbReference type="PROSITE-ProRule" id="PRU00560"/>
    </source>
</evidence>
<keyword evidence="6" id="KW-0238">DNA-binding</keyword>
<dbReference type="CDD" id="cd17932">
    <property type="entry name" value="DEXQc_UvrD"/>
    <property type="match status" value="1"/>
</dbReference>
<dbReference type="GO" id="GO:0005829">
    <property type="term" value="C:cytosol"/>
    <property type="evidence" value="ECO:0007669"/>
    <property type="project" value="TreeGrafter"/>
</dbReference>
<feature type="domain" description="UvrD-like helicase ATP-binding" evidence="12">
    <location>
        <begin position="4"/>
        <end position="286"/>
    </location>
</feature>
<keyword evidence="3 11" id="KW-0378">Hydrolase</keyword>
<dbReference type="InterPro" id="IPR005751">
    <property type="entry name" value="ATP-dep_DNA_helicase_PcrA"/>
</dbReference>
<protein>
    <recommendedName>
        <fullName evidence="9">DNA 3'-5' helicase</fullName>
        <ecNumber evidence="9">5.6.2.4</ecNumber>
    </recommendedName>
</protein>
<comment type="similarity">
    <text evidence="1">Belongs to the helicase family. UvrD subfamily.</text>
</comment>
<dbReference type="InterPro" id="IPR000212">
    <property type="entry name" value="DNA_helicase_UvrD/REP"/>
</dbReference>
<dbReference type="PROSITE" id="PS51217">
    <property type="entry name" value="UVRD_HELICASE_CTER"/>
    <property type="match status" value="1"/>
</dbReference>
<name>A0AA35VRX0_GEOBA</name>
<sequence>NLLSSLNDVQREAVQHTEGPLLILSGAGSGKTRVITHRIAYLIEHHDVSPYRILAVTFTNKAAKEMKLRLDALVEGSVSRDLWVSTFHATCARILRRDIEKLGANAASGFTIFDTGEQTTLVKDVLRQLNYNDKQYNPRAILSHISRAKNESISPETYQNIAEGYFERIVAEVYALYQDALRVNNSLDFDDLLLFTVQLLNENPEVRQFYQNKFEYLLVDEYQDTNRCQYELVNVLAGTKQNICVVGDDDQSIYAFRGADIRNILDFEKDYPNTRVLRLEQNYRSTQNILDAAWGVVHNNSARKAKKLWTKNDIGELVTCYEAMDENDEAGYVGTQIQDWHAEDVDYKDFAVFYRTNAQSRIFEEAFRAANIPYQIVGGVGFYDRMEIKDLLAYLRVVCNPNDSMSVRRIINVPSRGIGATTLDRLINFAAHEGIPLFEAVQRVDEITTINRGLQAKVRRFTKIFDDFDASMLPADALDYVLKITGYLKNLEAQNTIEAQNRVENIEELINAVIEYEQNVPEPTLSDYLENVALIADIDTMETDTTDMVTLMTLHSAKGLEFPFVFIVGMEEGYLPHGRSLDTQAELEEERRLCYVGITRAMERLYLLHASSRRTFRETEYRIQSRFISEIPEHLIKHVDRYRSPFRQSESLYEVVSEDAVDYYVDQIVHHPQFGRGKITKISGAGQGVYVTVRFDRAGTKQLAASVTSLQTVSDE</sequence>
<dbReference type="NCBIfam" id="TIGR01073">
    <property type="entry name" value="pcrA"/>
    <property type="match status" value="1"/>
</dbReference>
<dbReference type="GO" id="GO:0016787">
    <property type="term" value="F:hydrolase activity"/>
    <property type="evidence" value="ECO:0007669"/>
    <property type="project" value="UniProtKB-UniRule"/>
</dbReference>
<dbReference type="GO" id="GO:0005524">
    <property type="term" value="F:ATP binding"/>
    <property type="evidence" value="ECO:0007669"/>
    <property type="project" value="UniProtKB-UniRule"/>
</dbReference>
<evidence type="ECO:0000256" key="6">
    <source>
        <dbReference type="ARBA" id="ARBA00023125"/>
    </source>
</evidence>
<dbReference type="Gene3D" id="3.40.50.300">
    <property type="entry name" value="P-loop containing nucleotide triphosphate hydrolases"/>
    <property type="match status" value="2"/>
</dbReference>
<comment type="caution">
    <text evidence="14">The sequence shown here is derived from an EMBL/GenBank/DDBJ whole genome shotgun (WGS) entry which is preliminary data.</text>
</comment>
<dbReference type="InterPro" id="IPR027417">
    <property type="entry name" value="P-loop_NTPase"/>
</dbReference>
<dbReference type="PANTHER" id="PTHR11070:SF2">
    <property type="entry name" value="ATP-DEPENDENT DNA HELICASE SRS2"/>
    <property type="match status" value="1"/>
</dbReference>
<evidence type="ECO:0000256" key="9">
    <source>
        <dbReference type="ARBA" id="ARBA00034808"/>
    </source>
</evidence>
<dbReference type="EMBL" id="CASHTH010000033">
    <property type="protein sequence ID" value="CAI7989605.1"/>
    <property type="molecule type" value="Genomic_DNA"/>
</dbReference>
<accession>A0AA35VRX0</accession>
<dbReference type="Proteomes" id="UP001174909">
    <property type="component" value="Unassembled WGS sequence"/>
</dbReference>
<feature type="binding site" evidence="11">
    <location>
        <begin position="25"/>
        <end position="32"/>
    </location>
    <ligand>
        <name>ATP</name>
        <dbReference type="ChEBI" id="CHEBI:30616"/>
    </ligand>
</feature>
<comment type="catalytic activity">
    <reaction evidence="8">
        <text>Couples ATP hydrolysis with the unwinding of duplex DNA by translocating in the 3'-5' direction.</text>
        <dbReference type="EC" id="5.6.2.4"/>
    </reaction>
</comment>
<evidence type="ECO:0000256" key="3">
    <source>
        <dbReference type="ARBA" id="ARBA00022801"/>
    </source>
</evidence>
<keyword evidence="4 11" id="KW-0347">Helicase</keyword>
<dbReference type="SUPFAM" id="SSF52540">
    <property type="entry name" value="P-loop containing nucleoside triphosphate hydrolases"/>
    <property type="match status" value="1"/>
</dbReference>
<dbReference type="EC" id="5.6.2.4" evidence="9"/>
<dbReference type="GO" id="GO:0043138">
    <property type="term" value="F:3'-5' DNA helicase activity"/>
    <property type="evidence" value="ECO:0007669"/>
    <property type="project" value="UniProtKB-EC"/>
</dbReference>
<proteinExistence type="inferred from homology"/>
<keyword evidence="5 11" id="KW-0067">ATP-binding</keyword>
<evidence type="ECO:0000256" key="10">
    <source>
        <dbReference type="ARBA" id="ARBA00048988"/>
    </source>
</evidence>
<evidence type="ECO:0000259" key="12">
    <source>
        <dbReference type="PROSITE" id="PS51198"/>
    </source>
</evidence>
<dbReference type="CDD" id="cd18807">
    <property type="entry name" value="SF1_C_UvrD"/>
    <property type="match status" value="1"/>
</dbReference>
<organism evidence="14 15">
    <name type="scientific">Geodia barretti</name>
    <name type="common">Barrett's horny sponge</name>
    <dbReference type="NCBI Taxonomy" id="519541"/>
    <lineage>
        <taxon>Eukaryota</taxon>
        <taxon>Metazoa</taxon>
        <taxon>Porifera</taxon>
        <taxon>Demospongiae</taxon>
        <taxon>Heteroscleromorpha</taxon>
        <taxon>Tetractinellida</taxon>
        <taxon>Astrophorina</taxon>
        <taxon>Geodiidae</taxon>
        <taxon>Geodia</taxon>
    </lineage>
</organism>
<keyword evidence="15" id="KW-1185">Reference proteome</keyword>
<evidence type="ECO:0000256" key="7">
    <source>
        <dbReference type="ARBA" id="ARBA00023235"/>
    </source>
</evidence>
<dbReference type="InterPro" id="IPR014016">
    <property type="entry name" value="UvrD-like_ATP-bd"/>
</dbReference>
<dbReference type="InterPro" id="IPR013986">
    <property type="entry name" value="DExx_box_DNA_helicase_dom_sf"/>
</dbReference>
<reference evidence="14" key="1">
    <citation type="submission" date="2023-03" db="EMBL/GenBank/DDBJ databases">
        <authorList>
            <person name="Steffen K."/>
            <person name="Cardenas P."/>
        </authorList>
    </citation>
    <scope>NUCLEOTIDE SEQUENCE</scope>
</reference>
<evidence type="ECO:0000313" key="14">
    <source>
        <dbReference type="EMBL" id="CAI7989605.1"/>
    </source>
</evidence>
<dbReference type="PANTHER" id="PTHR11070">
    <property type="entry name" value="UVRD / RECB / PCRA DNA HELICASE FAMILY MEMBER"/>
    <property type="match status" value="1"/>
</dbReference>
<dbReference type="PROSITE" id="PS51198">
    <property type="entry name" value="UVRD_HELICASE_ATP_BIND"/>
    <property type="match status" value="1"/>
</dbReference>
<comment type="catalytic activity">
    <reaction evidence="10">
        <text>ATP + H2O = ADP + phosphate + H(+)</text>
        <dbReference type="Rhea" id="RHEA:13065"/>
        <dbReference type="ChEBI" id="CHEBI:15377"/>
        <dbReference type="ChEBI" id="CHEBI:15378"/>
        <dbReference type="ChEBI" id="CHEBI:30616"/>
        <dbReference type="ChEBI" id="CHEBI:43474"/>
        <dbReference type="ChEBI" id="CHEBI:456216"/>
        <dbReference type="EC" id="5.6.2.4"/>
    </reaction>
</comment>
<gene>
    <name evidence="14" type="ORF">GBAR_LOCUS268</name>
</gene>
<dbReference type="GO" id="GO:0000725">
    <property type="term" value="P:recombinational repair"/>
    <property type="evidence" value="ECO:0007669"/>
    <property type="project" value="TreeGrafter"/>
</dbReference>
<feature type="domain" description="UvrD-like helicase C-terminal" evidence="13">
    <location>
        <begin position="287"/>
        <end position="559"/>
    </location>
</feature>
<keyword evidence="2 11" id="KW-0547">Nucleotide-binding</keyword>
<dbReference type="FunFam" id="1.10.486.10:FF:000003">
    <property type="entry name" value="ATP-dependent DNA helicase"/>
    <property type="match status" value="1"/>
</dbReference>